<feature type="region of interest" description="Disordered" evidence="1">
    <location>
        <begin position="48"/>
        <end position="129"/>
    </location>
</feature>
<evidence type="ECO:0000256" key="1">
    <source>
        <dbReference type="SAM" id="MobiDB-lite"/>
    </source>
</evidence>
<name>W6K4N8_9MICO</name>
<feature type="compositionally biased region" description="Basic residues" evidence="1">
    <location>
        <begin position="118"/>
        <end position="129"/>
    </location>
</feature>
<dbReference type="Proteomes" id="UP000035763">
    <property type="component" value="Unassembled WGS sequence"/>
</dbReference>
<keyword evidence="3" id="KW-1185">Reference proteome</keyword>
<protein>
    <submittedName>
        <fullName evidence="2">Uncharacterized protein</fullName>
    </submittedName>
</protein>
<organism evidence="2 3">
    <name type="scientific">Nostocoides australiense Ben110</name>
    <dbReference type="NCBI Taxonomy" id="1193182"/>
    <lineage>
        <taxon>Bacteria</taxon>
        <taxon>Bacillati</taxon>
        <taxon>Actinomycetota</taxon>
        <taxon>Actinomycetes</taxon>
        <taxon>Micrococcales</taxon>
        <taxon>Intrasporangiaceae</taxon>
        <taxon>Nostocoides</taxon>
    </lineage>
</organism>
<gene>
    <name evidence="2" type="ORF">BN11_650012</name>
</gene>
<evidence type="ECO:0000313" key="3">
    <source>
        <dbReference type="Proteomes" id="UP000035763"/>
    </source>
</evidence>
<sequence>MRIFASGVDWAPEWVATECKVEGFASDDDGLPHLSIWDDCVWGHLLGGGIGQTRDGRGDRHPQRHPGDVQLPPQRGSGLRVACAARRPLRPPHDVSSLLRRSGTPRGPRPIGRFVTRPSRRRNPPHPQW</sequence>
<dbReference type="EMBL" id="CAJA01000491">
    <property type="protein sequence ID" value="CCH75339.1"/>
    <property type="molecule type" value="Genomic_DNA"/>
</dbReference>
<dbReference type="AlphaFoldDB" id="W6K4N8"/>
<comment type="caution">
    <text evidence="2">The sequence shown here is derived from an EMBL/GenBank/DDBJ whole genome shotgun (WGS) entry which is preliminary data.</text>
</comment>
<evidence type="ECO:0000313" key="2">
    <source>
        <dbReference type="EMBL" id="CCH75339.1"/>
    </source>
</evidence>
<accession>W6K4N8</accession>
<dbReference type="STRING" id="1193182.BN11_650012"/>
<proteinExistence type="predicted"/>
<feature type="compositionally biased region" description="Basic and acidic residues" evidence="1">
    <location>
        <begin position="54"/>
        <end position="67"/>
    </location>
</feature>
<reference evidence="2 3" key="1">
    <citation type="journal article" date="2013" name="ISME J.">
        <title>A metabolic model for members of the genus Tetrasphaera involved in enhanced biological phosphorus removal.</title>
        <authorList>
            <person name="Kristiansen R."/>
            <person name="Nguyen H.T.T."/>
            <person name="Saunders A.M."/>
            <person name="Nielsen J.L."/>
            <person name="Wimmer R."/>
            <person name="Le V.Q."/>
            <person name="McIlroy S.J."/>
            <person name="Petrovski S."/>
            <person name="Seviour R.J."/>
            <person name="Calteau A."/>
            <person name="Nielsen K.L."/>
            <person name="Nielsen P.H."/>
        </authorList>
    </citation>
    <scope>NUCLEOTIDE SEQUENCE [LARGE SCALE GENOMIC DNA]</scope>
    <source>
        <strain evidence="2 3">Ben110</strain>
    </source>
</reference>